<keyword evidence="7" id="KW-0325">Glycoprotein</keyword>
<name>A0A9N8E535_9STRA</name>
<evidence type="ECO:0000259" key="12">
    <source>
        <dbReference type="PROSITE" id="PS50259"/>
    </source>
</evidence>
<dbReference type="EMBL" id="CAICTM010000550">
    <property type="protein sequence ID" value="CAB9512716.1"/>
    <property type="molecule type" value="Genomic_DNA"/>
</dbReference>
<evidence type="ECO:0000256" key="7">
    <source>
        <dbReference type="ARBA" id="ARBA00023180"/>
    </source>
</evidence>
<evidence type="ECO:0000256" key="6">
    <source>
        <dbReference type="ARBA" id="ARBA00023170"/>
    </source>
</evidence>
<keyword evidence="4" id="KW-0297">G-protein coupled receptor</keyword>
<evidence type="ECO:0000313" key="14">
    <source>
        <dbReference type="Proteomes" id="UP001153069"/>
    </source>
</evidence>
<feature type="transmembrane region" description="Helical" evidence="10">
    <location>
        <begin position="641"/>
        <end position="659"/>
    </location>
</feature>
<gene>
    <name evidence="13" type="ORF">SEMRO_551_G164960.1</name>
</gene>
<comment type="caution">
    <text evidence="13">The sequence shown here is derived from an EMBL/GenBank/DDBJ whole genome shotgun (WGS) entry which is preliminary data.</text>
</comment>
<evidence type="ECO:0000256" key="10">
    <source>
        <dbReference type="SAM" id="Phobius"/>
    </source>
</evidence>
<evidence type="ECO:0000256" key="3">
    <source>
        <dbReference type="ARBA" id="ARBA00022989"/>
    </source>
</evidence>
<feature type="signal peptide" evidence="11">
    <location>
        <begin position="1"/>
        <end position="22"/>
    </location>
</feature>
<comment type="subcellular location">
    <subcellularLocation>
        <location evidence="1">Membrane</location>
        <topology evidence="1">Multi-pass membrane protein</topology>
    </subcellularLocation>
</comment>
<feature type="transmembrane region" description="Helical" evidence="10">
    <location>
        <begin position="842"/>
        <end position="864"/>
    </location>
</feature>
<feature type="region of interest" description="Disordered" evidence="9">
    <location>
        <begin position="890"/>
        <end position="966"/>
    </location>
</feature>
<feature type="chain" id="PRO_5040303478" evidence="11">
    <location>
        <begin position="23"/>
        <end position="1106"/>
    </location>
</feature>
<sequence length="1106" mass="121363">MAAVSRFQSAWLLLCLLVVVLASNVHHVQALQKTDNDDDDDKSLRICTLAGGLDAVRLSSVPIRQVFEGALKDVELIRQLVVESARNRGDHARPLLSLEELSRTLDWEARNLSSSDTTITAGIGYVDDRADRKVEKYVATENKPFVGNKTTDLALVESAATILPWLMDRTKIKDTGTTTTTDNNRTLYTAAWIGSYGEAWLYYPPHVETGWEAATTMGDLVGGNCTSHDQQFIQPNLPPAVFHQPYLTAPYPDIAIPGHMVITAIAPVYYHGSFMGHEFLNSLEATTTGDSNNNNNSPSAAAAAGRTPLGTYVATTGIDVSTSSISSVLLENLRGTITPGSFAMVVGANQELNTVLITQSTLELLYPTHTGMEGARVTNYSNCNARFSTDRRNQTYQVSDTLVQPLTQLENANWKPVASLIQELQPGDRSFTTIPITLTGQDAPTFFYVFFERWPDVADWATLLLVPKDELDHSVVVDVVEPQGGSLFVTMDHHAAVEETSTTTSAGTKTPVVLENKGSLDVRIEIDKIPPWLSLDEEILMWSLPAGQNLTLLFDVNVQASNHGYSGVIALKVRDADEQNNCYYEDILTINAHLTIVHLETLQAVRPYGLALAAITVMTALGWSLWVHWNESHIVVRASQPMFLHMICVGILFMGLSLIPLSMDDSCVSEKKCDKACMAFPWLLCLGFSISFAALFSKVRRINMIVSNTKKYRRVNVSVGDVMVPFVVIFSLNVTILSIWTAVDPLVWVRDTGIGDDHQGGLVASTGYCAFGEGRFAITCSVLLVLVNFSAVLLSLIQLYRARDLSATYSEGKYISMAMGSILQAFLSGIPVLLMVTDNPQVAYLVKSTIVFVVTMSLLTLTFLPKYFARRRDEALRPVPLKAKCHLSSADNNIPAGTAESATEGTEEQQEAADSVPASAGGSQPISDISMPTLASENNHPQRDGAIRNRNDGSPEKHQADHASSWTLPTFRETFVDEDEKEQSSCIGVREVVIDAAPTRPLRRQSEVEMEVGRPSNERKVISSQSQVKPERVRSCLETLAEGKEEIFQYDHGVDKEGAPQAAANELPPPFSHLSTTSEFSAVSSIYTMPEMYHGKRLYPDLDNIP</sequence>
<feature type="transmembrane region" description="Helical" evidence="10">
    <location>
        <begin position="608"/>
        <end position="629"/>
    </location>
</feature>
<organism evidence="13 14">
    <name type="scientific">Seminavis robusta</name>
    <dbReference type="NCBI Taxonomy" id="568900"/>
    <lineage>
        <taxon>Eukaryota</taxon>
        <taxon>Sar</taxon>
        <taxon>Stramenopiles</taxon>
        <taxon>Ochrophyta</taxon>
        <taxon>Bacillariophyta</taxon>
        <taxon>Bacillariophyceae</taxon>
        <taxon>Bacillariophycidae</taxon>
        <taxon>Naviculales</taxon>
        <taxon>Naviculaceae</taxon>
        <taxon>Seminavis</taxon>
    </lineage>
</organism>
<dbReference type="PROSITE" id="PS50259">
    <property type="entry name" value="G_PROTEIN_RECEP_F3_4"/>
    <property type="match status" value="1"/>
</dbReference>
<keyword evidence="2 10" id="KW-0812">Transmembrane</keyword>
<evidence type="ECO:0000256" key="1">
    <source>
        <dbReference type="ARBA" id="ARBA00004141"/>
    </source>
</evidence>
<evidence type="ECO:0000256" key="11">
    <source>
        <dbReference type="SAM" id="SignalP"/>
    </source>
</evidence>
<evidence type="ECO:0000256" key="5">
    <source>
        <dbReference type="ARBA" id="ARBA00023136"/>
    </source>
</evidence>
<keyword evidence="6 13" id="KW-0675">Receptor</keyword>
<reference evidence="13" key="1">
    <citation type="submission" date="2020-06" db="EMBL/GenBank/DDBJ databases">
        <authorList>
            <consortium name="Plant Systems Biology data submission"/>
        </authorList>
    </citation>
    <scope>NUCLEOTIDE SEQUENCE</scope>
    <source>
        <strain evidence="13">D6</strain>
    </source>
</reference>
<protein>
    <submittedName>
        <fullName evidence="13">Acid type B receptor subunit 2</fullName>
    </submittedName>
</protein>
<dbReference type="GO" id="GO:0004965">
    <property type="term" value="F:G protein-coupled GABA receptor activity"/>
    <property type="evidence" value="ECO:0007669"/>
    <property type="project" value="InterPro"/>
</dbReference>
<keyword evidence="8" id="KW-0807">Transducer</keyword>
<keyword evidence="3 10" id="KW-1133">Transmembrane helix</keyword>
<evidence type="ECO:0000256" key="9">
    <source>
        <dbReference type="SAM" id="MobiDB-lite"/>
    </source>
</evidence>
<dbReference type="InterPro" id="IPR002455">
    <property type="entry name" value="GPCR3_GABA-B"/>
</dbReference>
<dbReference type="PRINTS" id="PR01176">
    <property type="entry name" value="GABABRECEPTR"/>
</dbReference>
<feature type="transmembrane region" description="Helical" evidence="10">
    <location>
        <begin position="679"/>
        <end position="696"/>
    </location>
</feature>
<dbReference type="PANTHER" id="PTHR10519:SF20">
    <property type="entry name" value="G-PROTEIN COUPLED RECEPTOR 156-RELATED"/>
    <property type="match status" value="1"/>
</dbReference>
<dbReference type="Pfam" id="PF00003">
    <property type="entry name" value="7tm_3"/>
    <property type="match status" value="1"/>
</dbReference>
<proteinExistence type="predicted"/>
<feature type="transmembrane region" description="Helical" evidence="10">
    <location>
        <begin position="814"/>
        <end position="836"/>
    </location>
</feature>
<dbReference type="Proteomes" id="UP001153069">
    <property type="component" value="Unassembled WGS sequence"/>
</dbReference>
<accession>A0A9N8E535</accession>
<feature type="domain" description="G-protein coupled receptors family 3 profile" evidence="12">
    <location>
        <begin position="676"/>
        <end position="868"/>
    </location>
</feature>
<feature type="compositionally biased region" description="Basic and acidic residues" evidence="9">
    <location>
        <begin position="940"/>
        <end position="961"/>
    </location>
</feature>
<dbReference type="PANTHER" id="PTHR10519">
    <property type="entry name" value="GABA-B RECEPTOR"/>
    <property type="match status" value="1"/>
</dbReference>
<evidence type="ECO:0000256" key="2">
    <source>
        <dbReference type="ARBA" id="ARBA00022692"/>
    </source>
</evidence>
<feature type="transmembrane region" description="Helical" evidence="10">
    <location>
        <begin position="776"/>
        <end position="802"/>
    </location>
</feature>
<evidence type="ECO:0000313" key="13">
    <source>
        <dbReference type="EMBL" id="CAB9512716.1"/>
    </source>
</evidence>
<keyword evidence="11" id="KW-0732">Signal</keyword>
<evidence type="ECO:0000256" key="4">
    <source>
        <dbReference type="ARBA" id="ARBA00023040"/>
    </source>
</evidence>
<dbReference type="AlphaFoldDB" id="A0A9N8E535"/>
<dbReference type="GO" id="GO:0038039">
    <property type="term" value="C:G protein-coupled receptor heterodimeric complex"/>
    <property type="evidence" value="ECO:0007669"/>
    <property type="project" value="TreeGrafter"/>
</dbReference>
<dbReference type="InterPro" id="IPR017978">
    <property type="entry name" value="GPCR_3_C"/>
</dbReference>
<dbReference type="CDD" id="cd15047">
    <property type="entry name" value="7tmC_GABA-B-like"/>
    <property type="match status" value="1"/>
</dbReference>
<keyword evidence="5 10" id="KW-0472">Membrane</keyword>
<feature type="transmembrane region" description="Helical" evidence="10">
    <location>
        <begin position="717"/>
        <end position="740"/>
    </location>
</feature>
<evidence type="ECO:0000256" key="8">
    <source>
        <dbReference type="ARBA" id="ARBA00023224"/>
    </source>
</evidence>
<dbReference type="OrthoDB" id="339325at2759"/>
<keyword evidence="14" id="KW-1185">Reference proteome</keyword>